<dbReference type="Gene3D" id="3.90.1600.10">
    <property type="entry name" value="Palm domain of DNA polymerase"/>
    <property type="match status" value="1"/>
</dbReference>
<accession>A0A6V7XT30</accession>
<dbReference type="GO" id="GO:0003677">
    <property type="term" value="F:DNA binding"/>
    <property type="evidence" value="ECO:0007669"/>
    <property type="project" value="UniProtKB-KW"/>
</dbReference>
<proteinExistence type="inferred from homology"/>
<comment type="caution">
    <text evidence="10">The sequence shown here is derived from an EMBL/GenBank/DDBJ whole genome shotgun (WGS) entry which is preliminary data.</text>
</comment>
<dbReference type="PANTHER" id="PTHR33568">
    <property type="entry name" value="DNA POLYMERASE"/>
    <property type="match status" value="1"/>
</dbReference>
<evidence type="ECO:0000256" key="6">
    <source>
        <dbReference type="ARBA" id="ARBA00022932"/>
    </source>
</evidence>
<reference evidence="10 11" key="1">
    <citation type="submission" date="2020-08" db="EMBL/GenBank/DDBJ databases">
        <authorList>
            <person name="Koutsovoulos G."/>
            <person name="Danchin GJ E."/>
        </authorList>
    </citation>
    <scope>NUCLEOTIDE SEQUENCE [LARGE SCALE GENOMIC DNA]</scope>
</reference>
<keyword evidence="5" id="KW-0235">DNA replication</keyword>
<evidence type="ECO:0000256" key="2">
    <source>
        <dbReference type="ARBA" id="ARBA00012417"/>
    </source>
</evidence>
<dbReference type="AlphaFoldDB" id="A0A6V7XT30"/>
<evidence type="ECO:0000256" key="1">
    <source>
        <dbReference type="ARBA" id="ARBA00005755"/>
    </source>
</evidence>
<protein>
    <recommendedName>
        <fullName evidence="2">DNA-directed DNA polymerase</fullName>
        <ecNumber evidence="2">2.7.7.7</ecNumber>
    </recommendedName>
</protein>
<organism evidence="10 11">
    <name type="scientific">Meloidogyne enterolobii</name>
    <name type="common">Root-knot nematode worm</name>
    <name type="synonym">Meloidogyne mayaguensis</name>
    <dbReference type="NCBI Taxonomy" id="390850"/>
    <lineage>
        <taxon>Eukaryota</taxon>
        <taxon>Metazoa</taxon>
        <taxon>Ecdysozoa</taxon>
        <taxon>Nematoda</taxon>
        <taxon>Chromadorea</taxon>
        <taxon>Rhabditida</taxon>
        <taxon>Tylenchina</taxon>
        <taxon>Tylenchomorpha</taxon>
        <taxon>Tylenchoidea</taxon>
        <taxon>Meloidogynidae</taxon>
        <taxon>Meloidogyninae</taxon>
        <taxon>Meloidogyne</taxon>
    </lineage>
</organism>
<evidence type="ECO:0000313" key="11">
    <source>
        <dbReference type="Proteomes" id="UP000580250"/>
    </source>
</evidence>
<comment type="similarity">
    <text evidence="1">Belongs to the DNA polymerase type-B family.</text>
</comment>
<feature type="domain" description="DNA-directed DNA polymerase family B mitochondria/virus" evidence="9">
    <location>
        <begin position="234"/>
        <end position="337"/>
    </location>
</feature>
<dbReference type="GO" id="GO:0006260">
    <property type="term" value="P:DNA replication"/>
    <property type="evidence" value="ECO:0007669"/>
    <property type="project" value="UniProtKB-KW"/>
</dbReference>
<dbReference type="Pfam" id="PF03175">
    <property type="entry name" value="DNA_pol_B_2"/>
    <property type="match status" value="1"/>
</dbReference>
<dbReference type="Gene3D" id="3.40.960.10">
    <property type="entry name" value="VSR Endonuclease"/>
    <property type="match status" value="1"/>
</dbReference>
<keyword evidence="3" id="KW-0808">Transferase</keyword>
<evidence type="ECO:0000256" key="7">
    <source>
        <dbReference type="ARBA" id="ARBA00023125"/>
    </source>
</evidence>
<dbReference type="GO" id="GO:0000166">
    <property type="term" value="F:nucleotide binding"/>
    <property type="evidence" value="ECO:0007669"/>
    <property type="project" value="InterPro"/>
</dbReference>
<name>A0A6V7XT30_MELEN</name>
<comment type="catalytic activity">
    <reaction evidence="8">
        <text>DNA(n) + a 2'-deoxyribonucleoside 5'-triphosphate = DNA(n+1) + diphosphate</text>
        <dbReference type="Rhea" id="RHEA:22508"/>
        <dbReference type="Rhea" id="RHEA-COMP:17339"/>
        <dbReference type="Rhea" id="RHEA-COMP:17340"/>
        <dbReference type="ChEBI" id="CHEBI:33019"/>
        <dbReference type="ChEBI" id="CHEBI:61560"/>
        <dbReference type="ChEBI" id="CHEBI:173112"/>
        <dbReference type="EC" id="2.7.7.7"/>
    </reaction>
</comment>
<evidence type="ECO:0000256" key="4">
    <source>
        <dbReference type="ARBA" id="ARBA00022695"/>
    </source>
</evidence>
<evidence type="ECO:0000259" key="9">
    <source>
        <dbReference type="Pfam" id="PF03175"/>
    </source>
</evidence>
<gene>
    <name evidence="10" type="ORF">MENT_LOCUS56135</name>
</gene>
<dbReference type="InterPro" id="IPR023211">
    <property type="entry name" value="DNA_pol_palm_dom_sf"/>
</dbReference>
<dbReference type="EMBL" id="CAJEWN010002207">
    <property type="protein sequence ID" value="CAD2202499.1"/>
    <property type="molecule type" value="Genomic_DNA"/>
</dbReference>
<dbReference type="InterPro" id="IPR006172">
    <property type="entry name" value="DNA-dir_DNA_pol_B"/>
</dbReference>
<keyword evidence="6" id="KW-0239">DNA-directed DNA polymerase</keyword>
<dbReference type="EC" id="2.7.7.7" evidence="2"/>
<dbReference type="GO" id="GO:0003887">
    <property type="term" value="F:DNA-directed DNA polymerase activity"/>
    <property type="evidence" value="ECO:0007669"/>
    <property type="project" value="UniProtKB-KW"/>
</dbReference>
<dbReference type="PRINTS" id="PR00106">
    <property type="entry name" value="DNAPOLB"/>
</dbReference>
<dbReference type="OrthoDB" id="5876545at2759"/>
<dbReference type="SUPFAM" id="SSF56672">
    <property type="entry name" value="DNA/RNA polymerases"/>
    <property type="match status" value="1"/>
</dbReference>
<evidence type="ECO:0000313" key="10">
    <source>
        <dbReference type="EMBL" id="CAD2202499.1"/>
    </source>
</evidence>
<dbReference type="InterPro" id="IPR043502">
    <property type="entry name" value="DNA/RNA_pol_sf"/>
</dbReference>
<sequence>MVSTANIRPNNNNNFQLREQLIIYCVNDVAILRESVLRFRQLIGENTKNLDPFLTVSTAAGLALTTMRRCFLPENWLVHSPEGGYLRGRRASAESQRYIRFFELQHPESAGHIQHAQWALGEAHVEDCGYRLDGLWQRSPPLRPLAIEYMGCYYHGCPKCFPVRDQRLAAGRTAEELFERTQQRLWQLEHQHGYQLHVVWGHEIKEKLSNNTQLRRKWFEIDCVRPMDPREDCLRGGRTEPFKLHHLSGEDEEILYIDIVSLYPYVMKAKSFPIGHPNVLTRETLLLPPNNPLPWTTPEHNIYKGLLLVRVQPPNFMNGNLPPVLPYRTHDGRLTFPFVQNVWNYEKWDPNLFRSYVNTFIGLKQQASGWPDGCASELDRAEYLAEFERVEGIFLDPEKIETNPGLRMIAKLLANSLWGKLAQRVCGTEVRYAKTPAEFHQLLEDPTIDMLDFDHVSEHLDRCVVRKKPEFAKAPNTNCLPVAAFVTSYARLHLYEYIEQVHQIGGVLLYCDTDSIIYVGKRNGQRVPEGEYLGQMKREIPSRRILEFIAGGRKIMATDTSTQVQD</sequence>
<keyword evidence="4" id="KW-0548">Nucleotidyltransferase</keyword>
<evidence type="ECO:0000256" key="8">
    <source>
        <dbReference type="ARBA" id="ARBA00049244"/>
    </source>
</evidence>
<evidence type="ECO:0000256" key="3">
    <source>
        <dbReference type="ARBA" id="ARBA00022679"/>
    </source>
</evidence>
<dbReference type="InterPro" id="IPR004868">
    <property type="entry name" value="DNA-dir_DNA_pol_B_mt/vir"/>
</dbReference>
<keyword evidence="7" id="KW-0238">DNA-binding</keyword>
<dbReference type="PANTHER" id="PTHR33568:SF3">
    <property type="entry name" value="DNA-DIRECTED DNA POLYMERASE"/>
    <property type="match status" value="1"/>
</dbReference>
<evidence type="ECO:0000256" key="5">
    <source>
        <dbReference type="ARBA" id="ARBA00022705"/>
    </source>
</evidence>
<dbReference type="Proteomes" id="UP000580250">
    <property type="component" value="Unassembled WGS sequence"/>
</dbReference>